<dbReference type="GO" id="GO:0016987">
    <property type="term" value="F:sigma factor activity"/>
    <property type="evidence" value="ECO:0007669"/>
    <property type="project" value="UniProtKB-KW"/>
</dbReference>
<proteinExistence type="inferred from homology"/>
<protein>
    <submittedName>
        <fullName evidence="8">RNA polymerase sigma-70 factor, ECF subfamily</fullName>
    </submittedName>
</protein>
<keyword evidence="3" id="KW-0731">Sigma factor</keyword>
<accession>A0A1I2YIQ9</accession>
<dbReference type="Gene3D" id="1.10.10.10">
    <property type="entry name" value="Winged helix-like DNA-binding domain superfamily/Winged helix DNA-binding domain"/>
    <property type="match status" value="1"/>
</dbReference>
<reference evidence="9" key="1">
    <citation type="submission" date="2016-10" db="EMBL/GenBank/DDBJ databases">
        <authorList>
            <person name="Varghese N."/>
            <person name="Submissions S."/>
        </authorList>
    </citation>
    <scope>NUCLEOTIDE SEQUENCE [LARGE SCALE GENOMIC DNA]</scope>
    <source>
        <strain evidence="9">DSM 17038</strain>
    </source>
</reference>
<dbReference type="PANTHER" id="PTHR43133:SF8">
    <property type="entry name" value="RNA POLYMERASE SIGMA FACTOR HI_1459-RELATED"/>
    <property type="match status" value="1"/>
</dbReference>
<dbReference type="InterPro" id="IPR014284">
    <property type="entry name" value="RNA_pol_sigma-70_dom"/>
</dbReference>
<dbReference type="PANTHER" id="PTHR43133">
    <property type="entry name" value="RNA POLYMERASE ECF-TYPE SIGMA FACTO"/>
    <property type="match status" value="1"/>
</dbReference>
<dbReference type="SUPFAM" id="SSF88659">
    <property type="entry name" value="Sigma3 and sigma4 domains of RNA polymerase sigma factors"/>
    <property type="match status" value="1"/>
</dbReference>
<dbReference type="AlphaFoldDB" id="A0A1I2YIQ9"/>
<name>A0A1I2YIQ9_9FIRM</name>
<dbReference type="InterPro" id="IPR007627">
    <property type="entry name" value="RNA_pol_sigma70_r2"/>
</dbReference>
<dbReference type="Pfam" id="PF08281">
    <property type="entry name" value="Sigma70_r4_2"/>
    <property type="match status" value="1"/>
</dbReference>
<evidence type="ECO:0000256" key="3">
    <source>
        <dbReference type="ARBA" id="ARBA00023082"/>
    </source>
</evidence>
<dbReference type="Pfam" id="PF04542">
    <property type="entry name" value="Sigma70_r2"/>
    <property type="match status" value="1"/>
</dbReference>
<feature type="domain" description="RNA polymerase sigma factor 70 region 4 type 2" evidence="7">
    <location>
        <begin position="110"/>
        <end position="157"/>
    </location>
</feature>
<dbReference type="NCBIfam" id="TIGR02937">
    <property type="entry name" value="sigma70-ECF"/>
    <property type="match status" value="1"/>
</dbReference>
<dbReference type="EMBL" id="FOOX01000021">
    <property type="protein sequence ID" value="SFH25563.1"/>
    <property type="molecule type" value="Genomic_DNA"/>
</dbReference>
<feature type="domain" description="RNA polymerase sigma-70 region 2" evidence="6">
    <location>
        <begin position="9"/>
        <end position="74"/>
    </location>
</feature>
<dbReference type="GO" id="GO:0003677">
    <property type="term" value="F:DNA binding"/>
    <property type="evidence" value="ECO:0007669"/>
    <property type="project" value="UniProtKB-KW"/>
</dbReference>
<evidence type="ECO:0000256" key="4">
    <source>
        <dbReference type="ARBA" id="ARBA00023125"/>
    </source>
</evidence>
<dbReference type="InterPro" id="IPR039425">
    <property type="entry name" value="RNA_pol_sigma-70-like"/>
</dbReference>
<keyword evidence="9" id="KW-1185">Reference proteome</keyword>
<evidence type="ECO:0000256" key="2">
    <source>
        <dbReference type="ARBA" id="ARBA00023015"/>
    </source>
</evidence>
<dbReference type="Proteomes" id="UP000199337">
    <property type="component" value="Unassembled WGS sequence"/>
</dbReference>
<keyword evidence="5" id="KW-0804">Transcription</keyword>
<evidence type="ECO:0000256" key="5">
    <source>
        <dbReference type="ARBA" id="ARBA00023163"/>
    </source>
</evidence>
<dbReference type="InterPro" id="IPR013249">
    <property type="entry name" value="RNA_pol_sigma70_r4_t2"/>
</dbReference>
<comment type="similarity">
    <text evidence="1">Belongs to the sigma-70 factor family. ECF subfamily.</text>
</comment>
<dbReference type="Gene3D" id="1.10.1740.10">
    <property type="match status" value="1"/>
</dbReference>
<dbReference type="OrthoDB" id="9784984at2"/>
<sequence length="171" mass="20323">MAILKLEKLYQRYKLAIFRYLYRMGGDYHLAEELTQETFYRAFVSLKNFRGESTLSTWLFRIAYYVYTGHLRGRPRERNLPLNHEIPDWNTANDPARHLDDAENWRMARLSLEQLPVDYRAVIVLRELEDLTFEEIGAILGKSPTTVRVTLCRAKKKYRQVFDQLEGDDND</sequence>
<evidence type="ECO:0000256" key="1">
    <source>
        <dbReference type="ARBA" id="ARBA00010641"/>
    </source>
</evidence>
<evidence type="ECO:0000259" key="6">
    <source>
        <dbReference type="Pfam" id="PF04542"/>
    </source>
</evidence>
<dbReference type="GO" id="GO:0006352">
    <property type="term" value="P:DNA-templated transcription initiation"/>
    <property type="evidence" value="ECO:0007669"/>
    <property type="project" value="InterPro"/>
</dbReference>
<keyword evidence="2" id="KW-0805">Transcription regulation</keyword>
<keyword evidence="4" id="KW-0238">DNA-binding</keyword>
<dbReference type="InterPro" id="IPR013325">
    <property type="entry name" value="RNA_pol_sigma_r2"/>
</dbReference>
<evidence type="ECO:0000313" key="8">
    <source>
        <dbReference type="EMBL" id="SFH25563.1"/>
    </source>
</evidence>
<dbReference type="RefSeq" id="WP_092474514.1">
    <property type="nucleotide sequence ID" value="NZ_FOOX01000021.1"/>
</dbReference>
<evidence type="ECO:0000313" key="9">
    <source>
        <dbReference type="Proteomes" id="UP000199337"/>
    </source>
</evidence>
<dbReference type="InterPro" id="IPR013324">
    <property type="entry name" value="RNA_pol_sigma_r3/r4-like"/>
</dbReference>
<organism evidence="8 9">
    <name type="scientific">Desulfotruncus arcticus DSM 17038</name>
    <dbReference type="NCBI Taxonomy" id="1121424"/>
    <lineage>
        <taxon>Bacteria</taxon>
        <taxon>Bacillati</taxon>
        <taxon>Bacillota</taxon>
        <taxon>Clostridia</taxon>
        <taxon>Eubacteriales</taxon>
        <taxon>Desulfallaceae</taxon>
        <taxon>Desulfotruncus</taxon>
    </lineage>
</organism>
<dbReference type="STRING" id="341036.SAMN05660649_04454"/>
<dbReference type="SUPFAM" id="SSF88946">
    <property type="entry name" value="Sigma2 domain of RNA polymerase sigma factors"/>
    <property type="match status" value="1"/>
</dbReference>
<evidence type="ECO:0000259" key="7">
    <source>
        <dbReference type="Pfam" id="PF08281"/>
    </source>
</evidence>
<dbReference type="CDD" id="cd06171">
    <property type="entry name" value="Sigma70_r4"/>
    <property type="match status" value="1"/>
</dbReference>
<dbReference type="InterPro" id="IPR036388">
    <property type="entry name" value="WH-like_DNA-bd_sf"/>
</dbReference>
<gene>
    <name evidence="8" type="ORF">SAMN05660649_04454</name>
</gene>